<evidence type="ECO:0000313" key="2">
    <source>
        <dbReference type="Proteomes" id="UP000234681"/>
    </source>
</evidence>
<accession>A6I5G7</accession>
<dbReference type="Proteomes" id="UP000234681">
    <property type="component" value="Chromosome 2"/>
</dbReference>
<proteinExistence type="predicted"/>
<dbReference type="EMBL" id="CH473955">
    <property type="protein sequence ID" value="EDM10275.1"/>
    <property type="molecule type" value="Genomic_DNA"/>
</dbReference>
<dbReference type="AlphaFoldDB" id="A6I5G7"/>
<protein>
    <submittedName>
        <fullName evidence="1">RCG44827</fullName>
    </submittedName>
</protein>
<organism evidence="1 2">
    <name type="scientific">Rattus norvegicus</name>
    <name type="common">Rat</name>
    <dbReference type="NCBI Taxonomy" id="10116"/>
    <lineage>
        <taxon>Eukaryota</taxon>
        <taxon>Metazoa</taxon>
        <taxon>Chordata</taxon>
        <taxon>Craniata</taxon>
        <taxon>Vertebrata</taxon>
        <taxon>Euteleostomi</taxon>
        <taxon>Mammalia</taxon>
        <taxon>Eutheria</taxon>
        <taxon>Euarchontoglires</taxon>
        <taxon>Glires</taxon>
        <taxon>Rodentia</taxon>
        <taxon>Myomorpha</taxon>
        <taxon>Muroidea</taxon>
        <taxon>Muridae</taxon>
        <taxon>Murinae</taxon>
        <taxon>Rattus</taxon>
    </lineage>
</organism>
<name>A6I5G7_RAT</name>
<feature type="non-terminal residue" evidence="1">
    <location>
        <position position="43"/>
    </location>
</feature>
<reference evidence="2" key="1">
    <citation type="submission" date="2005-09" db="EMBL/GenBank/DDBJ databases">
        <authorList>
            <person name="Mural R.J."/>
            <person name="Li P.W."/>
            <person name="Adams M.D."/>
            <person name="Amanatides P.G."/>
            <person name="Baden-Tillson H."/>
            <person name="Barnstead M."/>
            <person name="Chin S.H."/>
            <person name="Dew I."/>
            <person name="Evans C.A."/>
            <person name="Ferriera S."/>
            <person name="Flanigan M."/>
            <person name="Fosler C."/>
            <person name="Glodek A."/>
            <person name="Gu Z."/>
            <person name="Holt R.A."/>
            <person name="Jennings D."/>
            <person name="Kraft C.L."/>
            <person name="Lu F."/>
            <person name="Nguyen T."/>
            <person name="Nusskern D.R."/>
            <person name="Pfannkoch C.M."/>
            <person name="Sitter C."/>
            <person name="Sutton G.G."/>
            <person name="Venter J.C."/>
            <person name="Wang Z."/>
            <person name="Woodage T."/>
            <person name="Zheng X.H."/>
            <person name="Zhong F."/>
        </authorList>
    </citation>
    <scope>NUCLEOTIDE SEQUENCE [LARGE SCALE GENOMIC DNA]</scope>
    <source>
        <strain>BN</strain>
        <strain evidence="2">Sprague-Dawley</strain>
    </source>
</reference>
<evidence type="ECO:0000313" key="1">
    <source>
        <dbReference type="EMBL" id="EDM10275.1"/>
    </source>
</evidence>
<sequence>MAQHEKALTAKQIRTPGFTRWEGTLSSDLHMHSVTCVYVCVCV</sequence>
<gene>
    <name evidence="1" type="ORF">rCG_44827</name>
</gene>